<comment type="pathway">
    <text evidence="1 12">Metabolic intermediate biosynthesis; 5-phospho-alpha-D-ribose 1-diphosphate biosynthesis; 5-phospho-alpha-D-ribose 1-diphosphate from D-ribose 5-phosphate (route I): step 1/1.</text>
</comment>
<evidence type="ECO:0000256" key="1">
    <source>
        <dbReference type="ARBA" id="ARBA00004996"/>
    </source>
</evidence>
<comment type="subcellular location">
    <subcellularLocation>
        <location evidence="12">Cytoplasm</location>
    </subcellularLocation>
</comment>
<dbReference type="OrthoDB" id="9777067at2"/>
<dbReference type="GO" id="GO:0005524">
    <property type="term" value="F:ATP binding"/>
    <property type="evidence" value="ECO:0007669"/>
    <property type="project" value="UniProtKB-KW"/>
</dbReference>
<dbReference type="GO" id="GO:0009156">
    <property type="term" value="P:ribonucleoside monophosphate biosynthetic process"/>
    <property type="evidence" value="ECO:0007669"/>
    <property type="project" value="InterPro"/>
</dbReference>
<evidence type="ECO:0000256" key="10">
    <source>
        <dbReference type="ARBA" id="ARBA00054914"/>
    </source>
</evidence>
<sequence>MSHYRESRLQIFTCNSNPDLAREIADHIGVPLGDAEVGRFSDGEIHIKLNESVRGSDVYVVQSTCHPVNQHLMELLVMVDALKRASARTINVVIPYYGYARQDRKTRARDPITAKLVANLIETAGADRIITMDLHATQIQGFFDIPVDHLLGVPILSKYFIEKQLDEVVVVSPDHGGVIRARKMAERLGAPIAIIDKRRPEPNVAEVMNIVGDVRGRTAIIIDDIIDTAGTIMLAADALIEHGAKEVYACCTHPVFSGPAIERIKKANIKEMVVTNTIPLTPEKQLDKIRVLSVSPLIGEAIIRVHQELSVSKLFD</sequence>
<dbReference type="GO" id="GO:0002189">
    <property type="term" value="C:ribose phosphate diphosphokinase complex"/>
    <property type="evidence" value="ECO:0007669"/>
    <property type="project" value="TreeGrafter"/>
</dbReference>
<dbReference type="PANTHER" id="PTHR10210">
    <property type="entry name" value="RIBOSE-PHOSPHATE DIPHOSPHOKINASE FAMILY MEMBER"/>
    <property type="match status" value="1"/>
</dbReference>
<dbReference type="EC" id="2.7.6.1" evidence="12"/>
<gene>
    <name evidence="12" type="primary">prs</name>
    <name evidence="14" type="ORF">CLV97_11954</name>
</gene>
<evidence type="ECO:0000256" key="3">
    <source>
        <dbReference type="ARBA" id="ARBA00022723"/>
    </source>
</evidence>
<keyword evidence="12" id="KW-0963">Cytoplasm</keyword>
<dbReference type="PROSITE" id="PS00114">
    <property type="entry name" value="PRPP_SYNTHASE"/>
    <property type="match status" value="1"/>
</dbReference>
<evidence type="ECO:0000256" key="6">
    <source>
        <dbReference type="ARBA" id="ARBA00022777"/>
    </source>
</evidence>
<dbReference type="GO" id="GO:0006015">
    <property type="term" value="P:5-phosphoribose 1-diphosphate biosynthetic process"/>
    <property type="evidence" value="ECO:0007669"/>
    <property type="project" value="UniProtKB-UniRule"/>
</dbReference>
<feature type="active site" evidence="12">
    <location>
        <position position="197"/>
    </location>
</feature>
<evidence type="ECO:0000256" key="7">
    <source>
        <dbReference type="ARBA" id="ARBA00022840"/>
    </source>
</evidence>
<keyword evidence="5 12" id="KW-0547">Nucleotide-binding</keyword>
<keyword evidence="6 12" id="KW-0418">Kinase</keyword>
<dbReference type="NCBIfam" id="NF002618">
    <property type="entry name" value="PRK02269.1"/>
    <property type="match status" value="1"/>
</dbReference>
<dbReference type="Pfam" id="PF14572">
    <property type="entry name" value="Pribosyl_synth"/>
    <property type="match status" value="1"/>
</dbReference>
<dbReference type="Gene3D" id="3.40.50.2020">
    <property type="match status" value="2"/>
</dbReference>
<evidence type="ECO:0000256" key="2">
    <source>
        <dbReference type="ARBA" id="ARBA00022679"/>
    </source>
</evidence>
<evidence type="ECO:0000256" key="11">
    <source>
        <dbReference type="ARBA" id="ARBA00061444"/>
    </source>
</evidence>
<reference evidence="14 15" key="1">
    <citation type="submission" date="2018-03" db="EMBL/GenBank/DDBJ databases">
        <title>Genomic Encyclopedia of Archaeal and Bacterial Type Strains, Phase II (KMG-II): from individual species to whole genera.</title>
        <authorList>
            <person name="Goeker M."/>
        </authorList>
    </citation>
    <scope>NUCLEOTIDE SEQUENCE [LARGE SCALE GENOMIC DNA]</scope>
    <source>
        <strain evidence="14 15">DSM 44946</strain>
    </source>
</reference>
<dbReference type="NCBIfam" id="TIGR01251">
    <property type="entry name" value="ribP_PPkin"/>
    <property type="match status" value="1"/>
</dbReference>
<comment type="caution">
    <text evidence="14">The sequence shown here is derived from an EMBL/GenBank/DDBJ whole genome shotgun (WGS) entry which is preliminary data.</text>
</comment>
<evidence type="ECO:0000259" key="13">
    <source>
        <dbReference type="Pfam" id="PF13793"/>
    </source>
</evidence>
<evidence type="ECO:0000313" key="14">
    <source>
        <dbReference type="EMBL" id="PRX39894.1"/>
    </source>
</evidence>
<comment type="similarity">
    <text evidence="11 12">Belongs to the ribose-phosphate pyrophosphokinase family. Class I subfamily.</text>
</comment>
<dbReference type="Pfam" id="PF13793">
    <property type="entry name" value="Pribosyltran_N"/>
    <property type="match status" value="1"/>
</dbReference>
<evidence type="ECO:0000256" key="5">
    <source>
        <dbReference type="ARBA" id="ARBA00022741"/>
    </source>
</evidence>
<dbReference type="InterPro" id="IPR000842">
    <property type="entry name" value="PRib_PP_synth_CS"/>
</dbReference>
<feature type="binding site" evidence="12">
    <location>
        <position position="135"/>
    </location>
    <ligand>
        <name>Mg(2+)</name>
        <dbReference type="ChEBI" id="CHEBI:18420"/>
    </ligand>
</feature>
<keyword evidence="15" id="KW-1185">Reference proteome</keyword>
<dbReference type="InterPro" id="IPR005946">
    <property type="entry name" value="Rib-P_diPkinase"/>
</dbReference>
<dbReference type="InterPro" id="IPR029057">
    <property type="entry name" value="PRTase-like"/>
</dbReference>
<keyword evidence="2 12" id="KW-0808">Transferase</keyword>
<evidence type="ECO:0000313" key="15">
    <source>
        <dbReference type="Proteomes" id="UP000237797"/>
    </source>
</evidence>
<dbReference type="InterPro" id="IPR029099">
    <property type="entry name" value="Pribosyltran_N"/>
</dbReference>
<comment type="subunit">
    <text evidence="12">Homohexamer.</text>
</comment>
<organism evidence="14 15">
    <name type="scientific">Planifilum fimeticola</name>
    <dbReference type="NCBI Taxonomy" id="201975"/>
    <lineage>
        <taxon>Bacteria</taxon>
        <taxon>Bacillati</taxon>
        <taxon>Bacillota</taxon>
        <taxon>Bacilli</taxon>
        <taxon>Bacillales</taxon>
        <taxon>Thermoactinomycetaceae</taxon>
        <taxon>Planifilum</taxon>
    </lineage>
</organism>
<comment type="catalytic activity">
    <reaction evidence="9 12">
        <text>D-ribose 5-phosphate + ATP = 5-phospho-alpha-D-ribose 1-diphosphate + AMP + H(+)</text>
        <dbReference type="Rhea" id="RHEA:15609"/>
        <dbReference type="ChEBI" id="CHEBI:15378"/>
        <dbReference type="ChEBI" id="CHEBI:30616"/>
        <dbReference type="ChEBI" id="CHEBI:58017"/>
        <dbReference type="ChEBI" id="CHEBI:78346"/>
        <dbReference type="ChEBI" id="CHEBI:456215"/>
        <dbReference type="EC" id="2.7.6.1"/>
    </reaction>
</comment>
<dbReference type="UniPathway" id="UPA00087">
    <property type="reaction ID" value="UER00172"/>
</dbReference>
<feature type="binding site" evidence="12">
    <location>
        <begin position="101"/>
        <end position="102"/>
    </location>
    <ligand>
        <name>ATP</name>
        <dbReference type="ChEBI" id="CHEBI:30616"/>
    </ligand>
</feature>
<feature type="binding site" evidence="12">
    <location>
        <position position="223"/>
    </location>
    <ligand>
        <name>D-ribose 5-phosphate</name>
        <dbReference type="ChEBI" id="CHEBI:78346"/>
    </ligand>
</feature>
<dbReference type="GO" id="GO:0006164">
    <property type="term" value="P:purine nucleotide biosynthetic process"/>
    <property type="evidence" value="ECO:0007669"/>
    <property type="project" value="TreeGrafter"/>
</dbReference>
<dbReference type="CDD" id="cd06223">
    <property type="entry name" value="PRTases_typeI"/>
    <property type="match status" value="1"/>
</dbReference>
<feature type="binding site" evidence="12">
    <location>
        <begin position="42"/>
        <end position="44"/>
    </location>
    <ligand>
        <name>ATP</name>
        <dbReference type="ChEBI" id="CHEBI:30616"/>
    </ligand>
</feature>
<feature type="domain" description="Ribose-phosphate pyrophosphokinase N-terminal" evidence="13">
    <location>
        <begin position="9"/>
        <end position="125"/>
    </location>
</feature>
<evidence type="ECO:0000256" key="4">
    <source>
        <dbReference type="ARBA" id="ARBA00022727"/>
    </source>
</evidence>
<dbReference type="RefSeq" id="WP_106345762.1">
    <property type="nucleotide sequence ID" value="NZ_PVNE01000019.1"/>
</dbReference>
<name>A0A2T0LCX7_9BACL</name>
<feature type="binding site" evidence="12">
    <location>
        <position position="174"/>
    </location>
    <ligand>
        <name>Mg(2+)</name>
        <dbReference type="ChEBI" id="CHEBI:18420"/>
    </ligand>
</feature>
<accession>A0A2T0LCX7</accession>
<dbReference type="NCBIfam" id="NF002320">
    <property type="entry name" value="PRK01259.1"/>
    <property type="match status" value="1"/>
</dbReference>
<evidence type="ECO:0000256" key="8">
    <source>
        <dbReference type="ARBA" id="ARBA00022842"/>
    </source>
</evidence>
<keyword evidence="7 12" id="KW-0067">ATP-binding</keyword>
<dbReference type="EMBL" id="PVNE01000019">
    <property type="protein sequence ID" value="PRX39894.1"/>
    <property type="molecule type" value="Genomic_DNA"/>
</dbReference>
<keyword evidence="3 12" id="KW-0479">Metal-binding</keyword>
<feature type="binding site" evidence="12">
    <location>
        <begin position="227"/>
        <end position="231"/>
    </location>
    <ligand>
        <name>D-ribose 5-phosphate</name>
        <dbReference type="ChEBI" id="CHEBI:78346"/>
    </ligand>
</feature>
<feature type="binding site" evidence="12">
    <location>
        <position position="199"/>
    </location>
    <ligand>
        <name>D-ribose 5-phosphate</name>
        <dbReference type="ChEBI" id="CHEBI:78346"/>
    </ligand>
</feature>
<evidence type="ECO:0000256" key="9">
    <source>
        <dbReference type="ARBA" id="ARBA00049535"/>
    </source>
</evidence>
<dbReference type="InterPro" id="IPR037515">
    <property type="entry name" value="Rib-P_diPkinase_bac"/>
</dbReference>
<dbReference type="HAMAP" id="MF_00583_B">
    <property type="entry name" value="RibP_PPkinase_B"/>
    <property type="match status" value="1"/>
</dbReference>
<evidence type="ECO:0000256" key="12">
    <source>
        <dbReference type="HAMAP-Rule" id="MF_00583"/>
    </source>
</evidence>
<proteinExistence type="inferred from homology"/>
<protein>
    <recommendedName>
        <fullName evidence="12">Ribose-phosphate pyrophosphokinase</fullName>
        <shortName evidence="12">RPPK</shortName>
        <ecNumber evidence="12">2.7.6.1</ecNumber>
    </recommendedName>
    <alternativeName>
        <fullName evidence="12">5-phospho-D-ribosyl alpha-1-diphosphate synthase</fullName>
    </alternativeName>
    <alternativeName>
        <fullName evidence="12">Phosphoribosyl diphosphate synthase</fullName>
    </alternativeName>
    <alternativeName>
        <fullName evidence="12">Phosphoribosyl pyrophosphate synthase</fullName>
        <shortName evidence="12">P-Rib-PP synthase</shortName>
        <shortName evidence="12">PRPP synthase</shortName>
        <shortName evidence="12">PRPPase</shortName>
    </alternativeName>
</protein>
<dbReference type="AlphaFoldDB" id="A0A2T0LCX7"/>
<dbReference type="GO" id="GO:0016301">
    <property type="term" value="F:kinase activity"/>
    <property type="evidence" value="ECO:0007669"/>
    <property type="project" value="UniProtKB-KW"/>
</dbReference>
<dbReference type="SMART" id="SM01400">
    <property type="entry name" value="Pribosyltran_N"/>
    <property type="match status" value="1"/>
</dbReference>
<dbReference type="GO" id="GO:0004749">
    <property type="term" value="F:ribose phosphate diphosphokinase activity"/>
    <property type="evidence" value="ECO:0007669"/>
    <property type="project" value="UniProtKB-UniRule"/>
</dbReference>
<comment type="function">
    <text evidence="10 12">Involved in the biosynthesis of the central metabolite phospho-alpha-D-ribosyl-1-pyrophosphate (PRPP) via the transfer of pyrophosphoryl group from ATP to 1-hydroxyl of ribose-5-phosphate (Rib-5-P).</text>
</comment>
<dbReference type="InterPro" id="IPR000836">
    <property type="entry name" value="PRTase_dom"/>
</dbReference>
<dbReference type="SUPFAM" id="SSF53271">
    <property type="entry name" value="PRTase-like"/>
    <property type="match status" value="1"/>
</dbReference>
<dbReference type="Proteomes" id="UP000237797">
    <property type="component" value="Unassembled WGS sequence"/>
</dbReference>
<dbReference type="GO" id="GO:0005737">
    <property type="term" value="C:cytoplasm"/>
    <property type="evidence" value="ECO:0007669"/>
    <property type="project" value="UniProtKB-SubCell"/>
</dbReference>
<comment type="cofactor">
    <cofactor evidence="12">
        <name>Mg(2+)</name>
        <dbReference type="ChEBI" id="CHEBI:18420"/>
    </cofactor>
    <text evidence="12">Binds 2 Mg(2+) ions per subunit.</text>
</comment>
<keyword evidence="4 12" id="KW-0545">Nucleotide biosynthesis</keyword>
<keyword evidence="8 12" id="KW-0460">Magnesium</keyword>
<dbReference type="FunFam" id="3.40.50.2020:FF:000001">
    <property type="entry name" value="Ribose-phosphate pyrophosphokinase"/>
    <property type="match status" value="1"/>
</dbReference>
<dbReference type="PANTHER" id="PTHR10210:SF41">
    <property type="entry name" value="RIBOSE-PHOSPHATE PYROPHOSPHOKINASE 1, CHLOROPLASTIC"/>
    <property type="match status" value="1"/>
</dbReference>
<dbReference type="GO" id="GO:0000287">
    <property type="term" value="F:magnesium ion binding"/>
    <property type="evidence" value="ECO:0007669"/>
    <property type="project" value="UniProtKB-UniRule"/>
</dbReference>